<proteinExistence type="predicted"/>
<organism evidence="1 2">
    <name type="scientific">Trichomonas vaginalis (strain ATCC PRA-98 / G3)</name>
    <dbReference type="NCBI Taxonomy" id="412133"/>
    <lineage>
        <taxon>Eukaryota</taxon>
        <taxon>Metamonada</taxon>
        <taxon>Parabasalia</taxon>
        <taxon>Trichomonadida</taxon>
        <taxon>Trichomonadidae</taxon>
        <taxon>Trichomonas</taxon>
    </lineage>
</organism>
<dbReference type="GO" id="GO:0006351">
    <property type="term" value="P:DNA-templated transcription"/>
    <property type="evidence" value="ECO:0007669"/>
    <property type="project" value="InterPro"/>
</dbReference>
<dbReference type="KEGG" id="tva:4742385"/>
<dbReference type="EMBL" id="DS115217">
    <property type="protein sequence ID" value="EAX84751.1"/>
    <property type="molecule type" value="Genomic_DNA"/>
</dbReference>
<reference evidence="1" key="1">
    <citation type="submission" date="2006-10" db="EMBL/GenBank/DDBJ databases">
        <authorList>
            <person name="Amadeo P."/>
            <person name="Zhao Q."/>
            <person name="Wortman J."/>
            <person name="Fraser-Liggett C."/>
            <person name="Carlton J."/>
        </authorList>
    </citation>
    <scope>NUCLEOTIDE SEQUENCE</scope>
    <source>
        <strain evidence="1">G3</strain>
    </source>
</reference>
<dbReference type="InParanoid" id="A2GDL5"/>
<evidence type="ECO:0000313" key="2">
    <source>
        <dbReference type="Proteomes" id="UP000001542"/>
    </source>
</evidence>
<gene>
    <name evidence="1" type="ORF">TVAG_582690</name>
</gene>
<sequence>MSDSDDPVVSEMDLFLSSDMSTKSLIIQFPLVSRKEGCPNIEQVSFNSKNKSYKIMVAPPQDIYTGMDLKSHYLQTNKIYSPQPFALGVIRDGQVHLTPITSIYQARPSDLFEEETTTAKDQEPDSKAIDFTEGTDITKFTSKAATDVSSQMSALTYKDNLTGMRCDFSADLIEQISENTLSSRPPREQLYYVLYKNRTIFFDDVVQSLILTAYSEELLDVLFKYAYYVQSRWVIKSEEIRSTELPVNLRAARNFAIVIFSYKKYLTPALIKKFLALFSIQSSDLKTIFDRLATNTKDKVTNENRVVFKYTEKPEFEQRHKEAHKKGLREIERLKESLCLMKQNPNLFDEFLA</sequence>
<dbReference type="InterPro" id="IPR006886">
    <property type="entry name" value="RNA_pol_III_Rpc5"/>
</dbReference>
<dbReference type="Pfam" id="PF04801">
    <property type="entry name" value="RPC5"/>
    <property type="match status" value="2"/>
</dbReference>
<dbReference type="PANTHER" id="PTHR12069:SF0">
    <property type="entry name" value="DNA-DIRECTED RNA POLYMERASE III SUBUNIT RPC5"/>
    <property type="match status" value="1"/>
</dbReference>
<name>A2GDL5_TRIV3</name>
<accession>A2GDL5</accession>
<protein>
    <submittedName>
        <fullName evidence="1">Uncharacterized protein</fullName>
    </submittedName>
</protein>
<dbReference type="OrthoDB" id="340681at2759"/>
<dbReference type="AlphaFoldDB" id="A2GDL5"/>
<dbReference type="STRING" id="5722.A2GDL5"/>
<dbReference type="Proteomes" id="UP000001542">
    <property type="component" value="Unassembled WGS sequence"/>
</dbReference>
<evidence type="ECO:0000313" key="1">
    <source>
        <dbReference type="EMBL" id="EAX84751.1"/>
    </source>
</evidence>
<dbReference type="VEuPathDB" id="TrichDB:TVAG_582690"/>
<dbReference type="PANTHER" id="PTHR12069">
    <property type="entry name" value="DNA-DIRECTED RNA POLYMERASES III 80 KDA POLYPEPTIDE RNA POLYMERASE III SUBUNIT 5"/>
    <property type="match status" value="1"/>
</dbReference>
<dbReference type="VEuPathDB" id="TrichDB:TVAGG3_0165480"/>
<reference evidence="1" key="2">
    <citation type="journal article" date="2007" name="Science">
        <title>Draft genome sequence of the sexually transmitted pathogen Trichomonas vaginalis.</title>
        <authorList>
            <person name="Carlton J.M."/>
            <person name="Hirt R.P."/>
            <person name="Silva J.C."/>
            <person name="Delcher A.L."/>
            <person name="Schatz M."/>
            <person name="Zhao Q."/>
            <person name="Wortman J.R."/>
            <person name="Bidwell S.L."/>
            <person name="Alsmark U.C.M."/>
            <person name="Besteiro S."/>
            <person name="Sicheritz-Ponten T."/>
            <person name="Noel C.J."/>
            <person name="Dacks J.B."/>
            <person name="Foster P.G."/>
            <person name="Simillion C."/>
            <person name="Van de Peer Y."/>
            <person name="Miranda-Saavedra D."/>
            <person name="Barton G.J."/>
            <person name="Westrop G.D."/>
            <person name="Mueller S."/>
            <person name="Dessi D."/>
            <person name="Fiori P.L."/>
            <person name="Ren Q."/>
            <person name="Paulsen I."/>
            <person name="Zhang H."/>
            <person name="Bastida-Corcuera F.D."/>
            <person name="Simoes-Barbosa A."/>
            <person name="Brown M.T."/>
            <person name="Hayes R.D."/>
            <person name="Mukherjee M."/>
            <person name="Okumura C.Y."/>
            <person name="Schneider R."/>
            <person name="Smith A.J."/>
            <person name="Vanacova S."/>
            <person name="Villalvazo M."/>
            <person name="Haas B.J."/>
            <person name="Pertea M."/>
            <person name="Feldblyum T.V."/>
            <person name="Utterback T.R."/>
            <person name="Shu C.L."/>
            <person name="Osoegawa K."/>
            <person name="de Jong P.J."/>
            <person name="Hrdy I."/>
            <person name="Horvathova L."/>
            <person name="Zubacova Z."/>
            <person name="Dolezal P."/>
            <person name="Malik S.B."/>
            <person name="Logsdon J.M. Jr."/>
            <person name="Henze K."/>
            <person name="Gupta A."/>
            <person name="Wang C.C."/>
            <person name="Dunne R.L."/>
            <person name="Upcroft J.A."/>
            <person name="Upcroft P."/>
            <person name="White O."/>
            <person name="Salzberg S.L."/>
            <person name="Tang P."/>
            <person name="Chiu C.-H."/>
            <person name="Lee Y.-S."/>
            <person name="Embley T.M."/>
            <person name="Coombs G.H."/>
            <person name="Mottram J.C."/>
            <person name="Tachezy J."/>
            <person name="Fraser-Liggett C.M."/>
            <person name="Johnson P.J."/>
        </authorList>
    </citation>
    <scope>NUCLEOTIDE SEQUENCE [LARGE SCALE GENOMIC DNA]</scope>
    <source>
        <strain evidence="1">G3</strain>
    </source>
</reference>
<keyword evidence="2" id="KW-1185">Reference proteome</keyword>
<dbReference type="GO" id="GO:0005666">
    <property type="term" value="C:RNA polymerase III complex"/>
    <property type="evidence" value="ECO:0000318"/>
    <property type="project" value="GO_Central"/>
</dbReference>